<feature type="compositionally biased region" description="Low complexity" evidence="2">
    <location>
        <begin position="351"/>
        <end position="363"/>
    </location>
</feature>
<evidence type="ECO:0000256" key="2">
    <source>
        <dbReference type="SAM" id="MobiDB-lite"/>
    </source>
</evidence>
<feature type="region of interest" description="Disordered" evidence="2">
    <location>
        <begin position="120"/>
        <end position="153"/>
    </location>
</feature>
<keyword evidence="1" id="KW-0175">Coiled coil</keyword>
<feature type="compositionally biased region" description="Polar residues" evidence="2">
    <location>
        <begin position="476"/>
        <end position="496"/>
    </location>
</feature>
<feature type="compositionally biased region" description="Polar residues" evidence="2">
    <location>
        <begin position="268"/>
        <end position="277"/>
    </location>
</feature>
<dbReference type="OrthoDB" id="4097086at2759"/>
<keyword evidence="5" id="KW-1185">Reference proteome</keyword>
<feature type="region of interest" description="Disordered" evidence="2">
    <location>
        <begin position="175"/>
        <end position="210"/>
    </location>
</feature>
<dbReference type="InterPro" id="IPR025122">
    <property type="entry name" value="DUF4048"/>
</dbReference>
<dbReference type="Proteomes" id="UP001056012">
    <property type="component" value="Chromosome 1"/>
</dbReference>
<feature type="region of interest" description="Disordered" evidence="2">
    <location>
        <begin position="251"/>
        <end position="284"/>
    </location>
</feature>
<feature type="compositionally biased region" description="Polar residues" evidence="2">
    <location>
        <begin position="449"/>
        <end position="462"/>
    </location>
</feature>
<dbReference type="EMBL" id="CP089274">
    <property type="protein sequence ID" value="USP72984.1"/>
    <property type="molecule type" value="Genomic_DNA"/>
</dbReference>
<feature type="domain" description="DUF4048" evidence="3">
    <location>
        <begin position="316"/>
        <end position="515"/>
    </location>
</feature>
<feature type="compositionally biased region" description="Polar residues" evidence="2">
    <location>
        <begin position="561"/>
        <end position="571"/>
    </location>
</feature>
<dbReference type="Pfam" id="PF13257">
    <property type="entry name" value="DUF4048"/>
    <property type="match status" value="1"/>
</dbReference>
<organism evidence="4 5">
    <name type="scientific">Curvularia clavata</name>
    <dbReference type="NCBI Taxonomy" id="95742"/>
    <lineage>
        <taxon>Eukaryota</taxon>
        <taxon>Fungi</taxon>
        <taxon>Dikarya</taxon>
        <taxon>Ascomycota</taxon>
        <taxon>Pezizomycotina</taxon>
        <taxon>Dothideomycetes</taxon>
        <taxon>Pleosporomycetidae</taxon>
        <taxon>Pleosporales</taxon>
        <taxon>Pleosporineae</taxon>
        <taxon>Pleosporaceae</taxon>
        <taxon>Curvularia</taxon>
    </lineage>
</organism>
<dbReference type="AlphaFoldDB" id="A0A9Q9DNV9"/>
<evidence type="ECO:0000259" key="3">
    <source>
        <dbReference type="Pfam" id="PF13257"/>
    </source>
</evidence>
<evidence type="ECO:0000313" key="4">
    <source>
        <dbReference type="EMBL" id="USP72984.1"/>
    </source>
</evidence>
<sequence>MNVRHLPLATAGNALFNVFGMASRTAASPALLRSWFSWFRGSLLLRLVGPPTALLALYLEVYGSSPAAASLILHRLARRFHLPTLLCALADTKRTRNSSSDRGHPDAMDRAQTQTLHHIGADPSSQDEISSAHASMPALSPQPPPPKAMSAHNRSKTIDVVGQGKRLSLQFPIQPTATAASTPASATRTRPQSWMNGSSTSPSPEPQETPHETNILAVLAAQERYVLELKEELSKAEADLDMLKSHWARHEANKRRNQVRRTAPLQPLDTSLANSPPTLFDDDASGLSMQKEMERRKNLLSHSKPAQRKVFSGSRHLRTLSLLSPERVESPSFPHTADLLDNQSPNIRPQASARTSTSSDAARPLVSLGEHDRYDMGGMPTIQREQLIRAGTQMATELKKGLFTFIEDIRQATVGDEAVHNTDNTAGIAGTKGSKSARKPSDGRPALNRSASSKKSTQQTGSFGDDFWKEMGLSDPKTTATNKKPQALNNNATPQKQIRKVASEEDWDNWDTPNDSLLVDVTDPKDHLDDSDAQTSPLADQDSSRTSTSARYHAKRHDSKASSLTSINQDDITPREQKRTSMTWPDMTKVSPSNLKRTASHLMKEWEKQLTPPPESRSQNYAHGDYMN</sequence>
<protein>
    <recommendedName>
        <fullName evidence="3">DUF4048 domain-containing protein</fullName>
    </recommendedName>
</protein>
<reference evidence="4" key="1">
    <citation type="submission" date="2021-12" db="EMBL/GenBank/DDBJ databases">
        <title>Curvularia clavata genome.</title>
        <authorList>
            <person name="Cao Y."/>
        </authorList>
    </citation>
    <scope>NUCLEOTIDE SEQUENCE</scope>
    <source>
        <strain evidence="4">Yc1106</strain>
    </source>
</reference>
<feature type="coiled-coil region" evidence="1">
    <location>
        <begin position="219"/>
        <end position="246"/>
    </location>
</feature>
<feature type="region of interest" description="Disordered" evidence="2">
    <location>
        <begin position="422"/>
        <end position="628"/>
    </location>
</feature>
<evidence type="ECO:0000313" key="5">
    <source>
        <dbReference type="Proteomes" id="UP001056012"/>
    </source>
</evidence>
<feature type="compositionally biased region" description="Polar residues" evidence="2">
    <location>
        <begin position="123"/>
        <end position="133"/>
    </location>
</feature>
<accession>A0A9Q9DNV9</accession>
<feature type="compositionally biased region" description="Low complexity" evidence="2">
    <location>
        <begin position="175"/>
        <end position="191"/>
    </location>
</feature>
<name>A0A9Q9DNV9_CURCL</name>
<proteinExistence type="predicted"/>
<feature type="region of interest" description="Disordered" evidence="2">
    <location>
        <begin position="327"/>
        <end position="377"/>
    </location>
</feature>
<dbReference type="VEuPathDB" id="FungiDB:yc1106_00258"/>
<evidence type="ECO:0000256" key="1">
    <source>
        <dbReference type="SAM" id="Coils"/>
    </source>
</evidence>
<gene>
    <name evidence="4" type="ORF">yc1106_00258</name>
</gene>